<name>C5CF62_KOSOT</name>
<dbReference type="KEGG" id="kol:Kole_0621"/>
<feature type="transmembrane region" description="Helical" evidence="1">
    <location>
        <begin position="12"/>
        <end position="31"/>
    </location>
</feature>
<dbReference type="EMBL" id="CP001634">
    <property type="protein sequence ID" value="ACR79339.1"/>
    <property type="molecule type" value="Genomic_DNA"/>
</dbReference>
<accession>C5CF62</accession>
<dbReference type="Proteomes" id="UP000002382">
    <property type="component" value="Chromosome"/>
</dbReference>
<gene>
    <name evidence="2" type="ordered locus">Kole_0621</name>
</gene>
<dbReference type="AlphaFoldDB" id="C5CF62"/>
<keyword evidence="1" id="KW-0472">Membrane</keyword>
<organism evidence="2 3">
    <name type="scientific">Kosmotoga olearia (strain ATCC BAA-1733 / DSM 21960 / TBF 19.5.1)</name>
    <dbReference type="NCBI Taxonomy" id="521045"/>
    <lineage>
        <taxon>Bacteria</taxon>
        <taxon>Thermotogati</taxon>
        <taxon>Thermotogota</taxon>
        <taxon>Thermotogae</taxon>
        <taxon>Kosmotogales</taxon>
        <taxon>Kosmotogaceae</taxon>
        <taxon>Kosmotoga</taxon>
    </lineage>
</organism>
<proteinExistence type="predicted"/>
<evidence type="ECO:0000313" key="2">
    <source>
        <dbReference type="EMBL" id="ACR79339.1"/>
    </source>
</evidence>
<evidence type="ECO:0000313" key="3">
    <source>
        <dbReference type="Proteomes" id="UP000002382"/>
    </source>
</evidence>
<dbReference type="HOGENOM" id="CLU_3311440_0_0_0"/>
<reference evidence="2 3" key="1">
    <citation type="submission" date="2009-06" db="EMBL/GenBank/DDBJ databases">
        <title>Complete sequence of Thermotogales bacterium TBF 19.5.1.</title>
        <authorList>
            <consortium name="US DOE Joint Genome Institute"/>
            <person name="Lucas S."/>
            <person name="Copeland A."/>
            <person name="Lapidus A."/>
            <person name="Glavina del Rio T."/>
            <person name="Tice H."/>
            <person name="Bruce D."/>
            <person name="Goodwin L."/>
            <person name="Pitluck S."/>
            <person name="Chertkov O."/>
            <person name="Brettin T."/>
            <person name="Detter J.C."/>
            <person name="Han C."/>
            <person name="Schmutz J."/>
            <person name="Larimer F."/>
            <person name="Land M."/>
            <person name="Hauser L."/>
            <person name="Kyrpides N."/>
            <person name="Ovchinnikova G."/>
            <person name="Noll K."/>
        </authorList>
    </citation>
    <scope>NUCLEOTIDE SEQUENCE [LARGE SCALE GENOMIC DNA]</scope>
    <source>
        <strain evidence="3">ATCC BAA-1733 / DSM 21960 / TBF 19.5.1</strain>
    </source>
</reference>
<keyword evidence="1" id="KW-0812">Transmembrane</keyword>
<sequence length="39" mass="4606">MVNSNKKFSIPGMLSLFILSNIALFVFKDDLFTEKERRR</sequence>
<protein>
    <submittedName>
        <fullName evidence="2">Uncharacterized protein</fullName>
    </submittedName>
</protein>
<keyword evidence="1" id="KW-1133">Transmembrane helix</keyword>
<keyword evidence="3" id="KW-1185">Reference proteome</keyword>
<reference evidence="2 3" key="2">
    <citation type="journal article" date="2011" name="J. Bacteriol.">
        <title>Genome Sequence of Kosmotoga olearia Strain TBF 19.5.1, a Thermophilic Bacterium with a Wide Growth Temperature Range, Isolated from the Troll B Oil Platform in the North Sea.</title>
        <authorList>
            <person name="Swithers K.S."/>
            <person name="Dipippo J.L."/>
            <person name="Bruce D.C."/>
            <person name="Detter C."/>
            <person name="Tapia R."/>
            <person name="Han S."/>
            <person name="Goodwin L.A."/>
            <person name="Han J."/>
            <person name="Woyke T."/>
            <person name="Pitluck S."/>
            <person name="Pennacchio L."/>
            <person name="Nolan M."/>
            <person name="Mikhailova N."/>
            <person name="Land M.L."/>
            <person name="Nesbo C.L."/>
            <person name="Gogarten J.P."/>
            <person name="Noll K.M."/>
        </authorList>
    </citation>
    <scope>NUCLEOTIDE SEQUENCE [LARGE SCALE GENOMIC DNA]</scope>
    <source>
        <strain evidence="3">ATCC BAA-1733 / DSM 21960 / TBF 19.5.1</strain>
    </source>
</reference>
<evidence type="ECO:0000256" key="1">
    <source>
        <dbReference type="SAM" id="Phobius"/>
    </source>
</evidence>